<dbReference type="Proteomes" id="UP000002640">
    <property type="component" value="Unassembled WGS sequence"/>
</dbReference>
<gene>
    <name evidence="2" type="ORF">PHYSODRAFT_299766</name>
</gene>
<name>G4Z8I8_PHYSP</name>
<reference evidence="2 3" key="1">
    <citation type="journal article" date="2006" name="Science">
        <title>Phytophthora genome sequences uncover evolutionary origins and mechanisms of pathogenesis.</title>
        <authorList>
            <person name="Tyler B.M."/>
            <person name="Tripathy S."/>
            <person name="Zhang X."/>
            <person name="Dehal P."/>
            <person name="Jiang R.H."/>
            <person name="Aerts A."/>
            <person name="Arredondo F.D."/>
            <person name="Baxter L."/>
            <person name="Bensasson D."/>
            <person name="Beynon J.L."/>
            <person name="Chapman J."/>
            <person name="Damasceno C.M."/>
            <person name="Dorrance A.E."/>
            <person name="Dou D."/>
            <person name="Dickerman A.W."/>
            <person name="Dubchak I.L."/>
            <person name="Garbelotto M."/>
            <person name="Gijzen M."/>
            <person name="Gordon S.G."/>
            <person name="Govers F."/>
            <person name="Grunwald N.J."/>
            <person name="Huang W."/>
            <person name="Ivors K.L."/>
            <person name="Jones R.W."/>
            <person name="Kamoun S."/>
            <person name="Krampis K."/>
            <person name="Lamour K.H."/>
            <person name="Lee M.K."/>
            <person name="McDonald W.H."/>
            <person name="Medina M."/>
            <person name="Meijer H.J."/>
            <person name="Nordberg E.K."/>
            <person name="Maclean D.J."/>
            <person name="Ospina-Giraldo M.D."/>
            <person name="Morris P.F."/>
            <person name="Phuntumart V."/>
            <person name="Putnam N.H."/>
            <person name="Rash S."/>
            <person name="Rose J.K."/>
            <person name="Sakihama Y."/>
            <person name="Salamov A.A."/>
            <person name="Savidor A."/>
            <person name="Scheuring C.F."/>
            <person name="Smith B.M."/>
            <person name="Sobral B.W."/>
            <person name="Terry A."/>
            <person name="Torto-Alalibo T.A."/>
            <person name="Win J."/>
            <person name="Xu Z."/>
            <person name="Zhang H."/>
            <person name="Grigoriev I.V."/>
            <person name="Rokhsar D.S."/>
            <person name="Boore J.L."/>
        </authorList>
    </citation>
    <scope>NUCLEOTIDE SEQUENCE [LARGE SCALE GENOMIC DNA]</scope>
    <source>
        <strain evidence="2 3">P6497</strain>
    </source>
</reference>
<dbReference type="InParanoid" id="G4Z8I8"/>
<dbReference type="GeneID" id="20641786"/>
<accession>G4Z8I8</accession>
<feature type="compositionally biased region" description="Low complexity" evidence="1">
    <location>
        <begin position="182"/>
        <end position="210"/>
    </location>
</feature>
<dbReference type="KEGG" id="psoj:PHYSODRAFT_299766"/>
<dbReference type="AlphaFoldDB" id="G4Z8I8"/>
<evidence type="ECO:0000256" key="1">
    <source>
        <dbReference type="SAM" id="MobiDB-lite"/>
    </source>
</evidence>
<evidence type="ECO:0000313" key="2">
    <source>
        <dbReference type="EMBL" id="EGZ22539.1"/>
    </source>
</evidence>
<feature type="region of interest" description="Disordered" evidence="1">
    <location>
        <begin position="181"/>
        <end position="210"/>
    </location>
</feature>
<sequence>MKISLSTFVGISMVASRIDADIYSGPASVLFFHADLNCTGIPAHIKISQDVSCRAEPDDYCSNYDLGRSHACVTNLAESLSNTFGESPYVVVEYYTDAGCSTIRQTFAFLADGNCHEYYLVDTIASQRTTIGADGRVKVEGFSNEYGRCSPTLEVLLDQPAANINTGGCIATTGQMPKRFYSVGTSPDSSSGSTTGGSTDSTATLTTNTTTKTSSAATTSLVSSAATLFVGAVLSTMMVVF</sequence>
<organism evidence="2 3">
    <name type="scientific">Phytophthora sojae (strain P6497)</name>
    <name type="common">Soybean stem and root rot agent</name>
    <name type="synonym">Phytophthora megasperma f. sp. glycines</name>
    <dbReference type="NCBI Taxonomy" id="1094619"/>
    <lineage>
        <taxon>Eukaryota</taxon>
        <taxon>Sar</taxon>
        <taxon>Stramenopiles</taxon>
        <taxon>Oomycota</taxon>
        <taxon>Peronosporomycetes</taxon>
        <taxon>Peronosporales</taxon>
        <taxon>Peronosporaceae</taxon>
        <taxon>Phytophthora</taxon>
    </lineage>
</organism>
<proteinExistence type="predicted"/>
<evidence type="ECO:0000313" key="3">
    <source>
        <dbReference type="Proteomes" id="UP000002640"/>
    </source>
</evidence>
<dbReference type="EMBL" id="JH159153">
    <property type="protein sequence ID" value="EGZ22539.1"/>
    <property type="molecule type" value="Genomic_DNA"/>
</dbReference>
<protein>
    <submittedName>
        <fullName evidence="2">Uncharacterized protein</fullName>
    </submittedName>
</protein>
<dbReference type="RefSeq" id="XP_009525256.1">
    <property type="nucleotide sequence ID" value="XM_009526961.1"/>
</dbReference>
<keyword evidence="3" id="KW-1185">Reference proteome</keyword>